<name>A0ABY4W0Q3_9PROT</name>
<dbReference type="InterPro" id="IPR007156">
    <property type="entry name" value="MamQ_LemA"/>
</dbReference>
<accession>A0ABY4W0Q3</accession>
<dbReference type="SUPFAM" id="SSF140478">
    <property type="entry name" value="LemA-like"/>
    <property type="match status" value="1"/>
</dbReference>
<dbReference type="Pfam" id="PF04011">
    <property type="entry name" value="LemA"/>
    <property type="match status" value="1"/>
</dbReference>
<keyword evidence="7" id="KW-1185">Reference proteome</keyword>
<evidence type="ECO:0000313" key="7">
    <source>
        <dbReference type="Proteomes" id="UP001056291"/>
    </source>
</evidence>
<comment type="subcellular location">
    <subcellularLocation>
        <location evidence="1">Membrane</location>
        <topology evidence="1">Single-pass membrane protein</topology>
    </subcellularLocation>
</comment>
<gene>
    <name evidence="6" type="ORF">NBZ79_16210</name>
</gene>
<keyword evidence="4" id="KW-1133">Transmembrane helix</keyword>
<keyword evidence="3" id="KW-0812">Transmembrane</keyword>
<dbReference type="RefSeq" id="WP_251933585.1">
    <property type="nucleotide sequence ID" value="NZ_CP098747.1"/>
</dbReference>
<evidence type="ECO:0000256" key="4">
    <source>
        <dbReference type="ARBA" id="ARBA00022989"/>
    </source>
</evidence>
<sequence>MVTLLVILGIFVAVIMYVIATYNKFVSLRERVKEAWSGIDVQMKRRYDLIPNLVETVKGYAKHEAETFETVTRARSEAMANQGTPEQQAASENFLNGALKSLFALSEDYPELKANENFIGLQEDLSEIEDNIQSARRYYNGVVRDNNTKVDQFPSNLIARWFAFIKAEFFELSEDEDAARHPVKVSFD</sequence>
<dbReference type="InterPro" id="IPR023353">
    <property type="entry name" value="LemA-like_dom_sf"/>
</dbReference>
<keyword evidence="5" id="KW-0472">Membrane</keyword>
<protein>
    <submittedName>
        <fullName evidence="6">LemA family protein</fullName>
    </submittedName>
</protein>
<dbReference type="PANTHER" id="PTHR34478">
    <property type="entry name" value="PROTEIN LEMA"/>
    <property type="match status" value="1"/>
</dbReference>
<evidence type="ECO:0000256" key="2">
    <source>
        <dbReference type="ARBA" id="ARBA00008854"/>
    </source>
</evidence>
<dbReference type="Gene3D" id="1.20.1440.20">
    <property type="entry name" value="LemA-like domain"/>
    <property type="match status" value="1"/>
</dbReference>
<dbReference type="Proteomes" id="UP001056291">
    <property type="component" value="Chromosome"/>
</dbReference>
<evidence type="ECO:0000256" key="5">
    <source>
        <dbReference type="ARBA" id="ARBA00023136"/>
    </source>
</evidence>
<reference evidence="6" key="1">
    <citation type="submission" date="2022-06" db="EMBL/GenBank/DDBJ databases">
        <title>Sneathiella actinostolidae sp. nov., isolated from a sea anemonein the Western Pacific Ocean.</title>
        <authorList>
            <person name="Wei M.J."/>
        </authorList>
    </citation>
    <scope>NUCLEOTIDE SEQUENCE</scope>
    <source>
        <strain evidence="6">PHK-P5</strain>
    </source>
</reference>
<organism evidence="6 7">
    <name type="scientific">Sneathiella marina</name>
    <dbReference type="NCBI Taxonomy" id="2950108"/>
    <lineage>
        <taxon>Bacteria</taxon>
        <taxon>Pseudomonadati</taxon>
        <taxon>Pseudomonadota</taxon>
        <taxon>Alphaproteobacteria</taxon>
        <taxon>Sneathiellales</taxon>
        <taxon>Sneathiellaceae</taxon>
        <taxon>Sneathiella</taxon>
    </lineage>
</organism>
<evidence type="ECO:0000256" key="3">
    <source>
        <dbReference type="ARBA" id="ARBA00022692"/>
    </source>
</evidence>
<dbReference type="EMBL" id="CP098747">
    <property type="protein sequence ID" value="USG60705.1"/>
    <property type="molecule type" value="Genomic_DNA"/>
</dbReference>
<dbReference type="PANTHER" id="PTHR34478:SF1">
    <property type="entry name" value="PROTEIN LEMA"/>
    <property type="match status" value="1"/>
</dbReference>
<proteinExistence type="inferred from homology"/>
<evidence type="ECO:0000313" key="6">
    <source>
        <dbReference type="EMBL" id="USG60705.1"/>
    </source>
</evidence>
<evidence type="ECO:0000256" key="1">
    <source>
        <dbReference type="ARBA" id="ARBA00004167"/>
    </source>
</evidence>
<comment type="similarity">
    <text evidence="2">Belongs to the LemA family.</text>
</comment>